<dbReference type="AlphaFoldDB" id="A0A4C1TVG1"/>
<evidence type="ECO:0000313" key="2">
    <source>
        <dbReference type="Proteomes" id="UP000299102"/>
    </source>
</evidence>
<proteinExistence type="predicted"/>
<dbReference type="Proteomes" id="UP000299102">
    <property type="component" value="Unassembled WGS sequence"/>
</dbReference>
<dbReference type="EMBL" id="BGZK01000091">
    <property type="protein sequence ID" value="GBP17888.1"/>
    <property type="molecule type" value="Genomic_DNA"/>
</dbReference>
<reference evidence="1 2" key="1">
    <citation type="journal article" date="2019" name="Commun. Biol.">
        <title>The bagworm genome reveals a unique fibroin gene that provides high tensile strength.</title>
        <authorList>
            <person name="Kono N."/>
            <person name="Nakamura H."/>
            <person name="Ohtoshi R."/>
            <person name="Tomita M."/>
            <person name="Numata K."/>
            <person name="Arakawa K."/>
        </authorList>
    </citation>
    <scope>NUCLEOTIDE SEQUENCE [LARGE SCALE GENOMIC DNA]</scope>
</reference>
<name>A0A4C1TVG1_EUMVA</name>
<accession>A0A4C1TVG1</accession>
<keyword evidence="2" id="KW-1185">Reference proteome</keyword>
<protein>
    <submittedName>
        <fullName evidence="1">Uncharacterized protein</fullName>
    </submittedName>
</protein>
<comment type="caution">
    <text evidence="1">The sequence shown here is derived from an EMBL/GenBank/DDBJ whole genome shotgun (WGS) entry which is preliminary data.</text>
</comment>
<sequence>MALLQKICQVHGQPLACNVCSSYAQMDAPSINCSHFGASFANILQPPHVKLVLNIQVEDPRCPSFLPTPQEIRSPRRSKQEIRSTGLLGGGVIAVTTYDNLQKFE</sequence>
<evidence type="ECO:0000313" key="1">
    <source>
        <dbReference type="EMBL" id="GBP17888.1"/>
    </source>
</evidence>
<gene>
    <name evidence="1" type="ORF">EVAR_7881_1</name>
</gene>
<organism evidence="1 2">
    <name type="scientific">Eumeta variegata</name>
    <name type="common">Bagworm moth</name>
    <name type="synonym">Eumeta japonica</name>
    <dbReference type="NCBI Taxonomy" id="151549"/>
    <lineage>
        <taxon>Eukaryota</taxon>
        <taxon>Metazoa</taxon>
        <taxon>Ecdysozoa</taxon>
        <taxon>Arthropoda</taxon>
        <taxon>Hexapoda</taxon>
        <taxon>Insecta</taxon>
        <taxon>Pterygota</taxon>
        <taxon>Neoptera</taxon>
        <taxon>Endopterygota</taxon>
        <taxon>Lepidoptera</taxon>
        <taxon>Glossata</taxon>
        <taxon>Ditrysia</taxon>
        <taxon>Tineoidea</taxon>
        <taxon>Psychidae</taxon>
        <taxon>Oiketicinae</taxon>
        <taxon>Eumeta</taxon>
    </lineage>
</organism>